<evidence type="ECO:0000313" key="7">
    <source>
        <dbReference type="Proteomes" id="UP000054051"/>
    </source>
</evidence>
<evidence type="ECO:0000256" key="5">
    <source>
        <dbReference type="ARBA" id="ARBA00022801"/>
    </source>
</evidence>
<dbReference type="GO" id="GO:0110001">
    <property type="term" value="C:toxin-antitoxin complex"/>
    <property type="evidence" value="ECO:0007669"/>
    <property type="project" value="InterPro"/>
</dbReference>
<dbReference type="PANTHER" id="PTHR34139">
    <property type="entry name" value="UPF0331 PROTEIN MJ0127"/>
    <property type="match status" value="1"/>
</dbReference>
<accession>G2J794</accession>
<organism evidence="6 7">
    <name type="scientific">Candidatus Glomeribacter gigasporarum BEG34</name>
    <dbReference type="NCBI Taxonomy" id="1070319"/>
    <lineage>
        <taxon>Bacteria</taxon>
        <taxon>Pseudomonadati</taxon>
        <taxon>Pseudomonadota</taxon>
        <taxon>Betaproteobacteria</taxon>
        <taxon>Burkholderiales</taxon>
        <taxon>Burkholderiaceae</taxon>
        <taxon>Candidatus Glomeribacter</taxon>
    </lineage>
</organism>
<evidence type="ECO:0008006" key="8">
    <source>
        <dbReference type="Google" id="ProtNLM"/>
    </source>
</evidence>
<evidence type="ECO:0000256" key="3">
    <source>
        <dbReference type="ARBA" id="ARBA00022722"/>
    </source>
</evidence>
<keyword evidence="7" id="KW-1185">Reference proteome</keyword>
<name>G2J794_9BURK</name>
<dbReference type="RefSeq" id="WP_006681938.1">
    <property type="nucleotide sequence ID" value="NZ_CAFB01000011.1"/>
</dbReference>
<dbReference type="AlphaFoldDB" id="G2J794"/>
<keyword evidence="3" id="KW-0540">Nuclease</keyword>
<dbReference type="GO" id="GO:0016787">
    <property type="term" value="F:hydrolase activity"/>
    <property type="evidence" value="ECO:0007669"/>
    <property type="project" value="UniProtKB-KW"/>
</dbReference>
<dbReference type="InterPro" id="IPR051813">
    <property type="entry name" value="HepT_RNase_toxin"/>
</dbReference>
<keyword evidence="4" id="KW-0547">Nucleotide-binding</keyword>
<dbReference type="eggNOG" id="COG2361">
    <property type="taxonomic scope" value="Bacteria"/>
</dbReference>
<sequence length="90" mass="10646">MPYTENMDKVSFLQNAMVQDAVIRNIEIIGEAACNIEKHDPEFAEQYPDVLWKDADLMRNRVSHGYFSVDLEVVWKTVQHERVEQHTRLR</sequence>
<keyword evidence="1" id="KW-0597">Phosphoprotein</keyword>
<dbReference type="PANTHER" id="PTHR34139:SF1">
    <property type="entry name" value="RNASE MJ1380-RELATED"/>
    <property type="match status" value="1"/>
</dbReference>
<proteinExistence type="predicted"/>
<dbReference type="InterPro" id="IPR008201">
    <property type="entry name" value="HepT-like"/>
</dbReference>
<keyword evidence="5" id="KW-0378">Hydrolase</keyword>
<keyword evidence="2" id="KW-1277">Toxin-antitoxin system</keyword>
<dbReference type="STRING" id="1070319.CAGGBEG34_100027"/>
<evidence type="ECO:0000256" key="1">
    <source>
        <dbReference type="ARBA" id="ARBA00022553"/>
    </source>
</evidence>
<reference evidence="6 7" key="1">
    <citation type="submission" date="2011-08" db="EMBL/GenBank/DDBJ databases">
        <title>The genome of the obligate endobacterium of an arbuscular mycorrhizal fungus reveals an interphylum network of nutritional interactions.</title>
        <authorList>
            <person name="Ghignone S."/>
            <person name="Salvioli A."/>
            <person name="Anca I."/>
            <person name="Lumini E."/>
            <person name="Ortu G."/>
            <person name="Petiti L."/>
            <person name="Cruveiller S."/>
            <person name="Bianciotto V."/>
            <person name="Piffanelli P."/>
            <person name="Lanfranco L."/>
            <person name="Bonfante P."/>
        </authorList>
    </citation>
    <scope>NUCLEOTIDE SEQUENCE [LARGE SCALE GENOMIC DNA]</scope>
    <source>
        <strain evidence="6 7">BEG34</strain>
    </source>
</reference>
<dbReference type="Proteomes" id="UP000054051">
    <property type="component" value="Unassembled WGS sequence"/>
</dbReference>
<dbReference type="OrthoDB" id="4829434at2"/>
<dbReference type="EMBL" id="CAFB01000011">
    <property type="protein sequence ID" value="CCD28634.1"/>
    <property type="molecule type" value="Genomic_DNA"/>
</dbReference>
<dbReference type="GO" id="GO:0000166">
    <property type="term" value="F:nucleotide binding"/>
    <property type="evidence" value="ECO:0007669"/>
    <property type="project" value="UniProtKB-KW"/>
</dbReference>
<protein>
    <recommendedName>
        <fullName evidence="8">DUF86 domain-containing protein</fullName>
    </recommendedName>
</protein>
<dbReference type="Pfam" id="PF01934">
    <property type="entry name" value="HepT-like"/>
    <property type="match status" value="1"/>
</dbReference>
<gene>
    <name evidence="6" type="ORF">CAGGBEG34_100027</name>
</gene>
<evidence type="ECO:0000256" key="4">
    <source>
        <dbReference type="ARBA" id="ARBA00022741"/>
    </source>
</evidence>
<comment type="caution">
    <text evidence="6">The sequence shown here is derived from an EMBL/GenBank/DDBJ whole genome shotgun (WGS) entry which is preliminary data.</text>
</comment>
<evidence type="ECO:0000256" key="2">
    <source>
        <dbReference type="ARBA" id="ARBA00022649"/>
    </source>
</evidence>
<dbReference type="GO" id="GO:0004540">
    <property type="term" value="F:RNA nuclease activity"/>
    <property type="evidence" value="ECO:0007669"/>
    <property type="project" value="InterPro"/>
</dbReference>
<evidence type="ECO:0000313" key="6">
    <source>
        <dbReference type="EMBL" id="CCD28634.1"/>
    </source>
</evidence>